<name>A0ABP7ZCW1_9MICO</name>
<accession>A0ABP7ZCW1</accession>
<reference evidence="1" key="1">
    <citation type="journal article" date="2014" name="Int. J. Syst. Evol. Microbiol.">
        <title>Complete genome of a new Firmicutes species belonging to the dominant human colonic microbiota ('Ruminococcus bicirculans') reveals two chromosomes and a selective capacity to utilize plant glucans.</title>
        <authorList>
            <consortium name="NISC Comparative Sequencing Program"/>
            <person name="Wegmann U."/>
            <person name="Louis P."/>
            <person name="Goesmann A."/>
            <person name="Henrissat B."/>
            <person name="Duncan S.H."/>
            <person name="Flint H.J."/>
        </authorList>
    </citation>
    <scope>NUCLEOTIDE SEQUENCE</scope>
    <source>
        <strain evidence="1">JCM 17590</strain>
    </source>
</reference>
<protein>
    <submittedName>
        <fullName evidence="1">Uncharacterized protein</fullName>
    </submittedName>
</protein>
<sequence length="243" mass="26601">MIAHDRQNLFASLPFAGGNPAEIRELRLLVAEIEVEAVSNALAVQWERLDTEALELPGPLVTQDAQFFKLMLDNRFAVVEHDAFALSPFNQLLPAAFKLHLDSDGDLFDNLDALRDRLAIGSNLVDADKTGETFELVLGTGDFNEFASAPRFGVRVAPEQPDFSTGQLARDLADAVMRVTGSRLDMIRRALPRSVHRHVINVGVGALYVAATSDGDLRSWCFEGVEGGLTDAIRARHELLHAA</sequence>
<evidence type="ECO:0000313" key="2">
    <source>
        <dbReference type="Proteomes" id="UP001415169"/>
    </source>
</evidence>
<evidence type="ECO:0000313" key="1">
    <source>
        <dbReference type="EMBL" id="GAA4153729.1"/>
    </source>
</evidence>
<dbReference type="Proteomes" id="UP001415169">
    <property type="component" value="Unassembled WGS sequence"/>
</dbReference>
<dbReference type="EMBL" id="BAABBV010000001">
    <property type="protein sequence ID" value="GAA4153729.1"/>
    <property type="molecule type" value="Genomic_DNA"/>
</dbReference>
<comment type="caution">
    <text evidence="1">The sequence shown here is derived from an EMBL/GenBank/DDBJ whole genome shotgun (WGS) entry which is preliminary data.</text>
</comment>
<dbReference type="RefSeq" id="WP_344789730.1">
    <property type="nucleotide sequence ID" value="NZ_BAABBV010000001.1"/>
</dbReference>
<proteinExistence type="predicted"/>
<reference evidence="1" key="2">
    <citation type="submission" date="2023-12" db="EMBL/GenBank/DDBJ databases">
        <authorList>
            <person name="Sun Q."/>
            <person name="Inoue M."/>
        </authorList>
    </citation>
    <scope>NUCLEOTIDE SEQUENCE</scope>
    <source>
        <strain evidence="1">JCM 17590</strain>
    </source>
</reference>
<keyword evidence="2" id="KW-1185">Reference proteome</keyword>
<gene>
    <name evidence="1" type="ORF">GCM10022286_00460</name>
</gene>
<organism evidence="1 2">
    <name type="scientific">Gryllotalpicola daejeonensis</name>
    <dbReference type="NCBI Taxonomy" id="993087"/>
    <lineage>
        <taxon>Bacteria</taxon>
        <taxon>Bacillati</taxon>
        <taxon>Actinomycetota</taxon>
        <taxon>Actinomycetes</taxon>
        <taxon>Micrococcales</taxon>
        <taxon>Microbacteriaceae</taxon>
        <taxon>Gryllotalpicola</taxon>
    </lineage>
</organism>